<evidence type="ECO:0000313" key="1">
    <source>
        <dbReference type="EMBL" id="ODR99379.1"/>
    </source>
</evidence>
<comment type="caution">
    <text evidence="1">The sequence shown here is derived from an EMBL/GenBank/DDBJ whole genome shotgun (WGS) entry which is preliminary data.</text>
</comment>
<dbReference type="EMBL" id="LPWG01000011">
    <property type="protein sequence ID" value="ODR99379.1"/>
    <property type="molecule type" value="Genomic_DNA"/>
</dbReference>
<evidence type="ECO:0000313" key="2">
    <source>
        <dbReference type="Proteomes" id="UP000094501"/>
    </source>
</evidence>
<proteinExistence type="predicted"/>
<dbReference type="Proteomes" id="UP000094501">
    <property type="component" value="Unassembled WGS sequence"/>
</dbReference>
<accession>A0A1E3W0U3</accession>
<organism evidence="1 2">
    <name type="scientific">Methyloceanibacter methanicus</name>
    <dbReference type="NCBI Taxonomy" id="1774968"/>
    <lineage>
        <taxon>Bacteria</taxon>
        <taxon>Pseudomonadati</taxon>
        <taxon>Pseudomonadota</taxon>
        <taxon>Alphaproteobacteria</taxon>
        <taxon>Hyphomicrobiales</taxon>
        <taxon>Hyphomicrobiaceae</taxon>
        <taxon>Methyloceanibacter</taxon>
    </lineage>
</organism>
<gene>
    <name evidence="1" type="ORF">AUC68_05250</name>
</gene>
<dbReference type="AlphaFoldDB" id="A0A1E3W0U3"/>
<name>A0A1E3W0U3_9HYPH</name>
<keyword evidence="2" id="KW-1185">Reference proteome</keyword>
<sequence>MPEYQAHRCQQCHQPLREIDNFGQRLRGCFACNLWATAEGATWIRLSEEDLRSFYKLRHDHEPE</sequence>
<protein>
    <submittedName>
        <fullName evidence="1">Uncharacterized protein</fullName>
    </submittedName>
</protein>
<reference evidence="1 2" key="1">
    <citation type="journal article" date="2016" name="Environ. Microbiol.">
        <title>New Methyloceanibacter diversity from North Sea sediments includes methanotroph containing solely the soluble methane monooxygenase.</title>
        <authorList>
            <person name="Vekeman B."/>
            <person name="Kerckhof F.M."/>
            <person name="Cremers G."/>
            <person name="de Vos P."/>
            <person name="Vandamme P."/>
            <person name="Boon N."/>
            <person name="Op den Camp H.J."/>
            <person name="Heylen K."/>
        </authorList>
    </citation>
    <scope>NUCLEOTIDE SEQUENCE [LARGE SCALE GENOMIC DNA]</scope>
    <source>
        <strain evidence="1 2">R-67174</strain>
    </source>
</reference>